<dbReference type="GeneID" id="110988424"/>
<feature type="domain" description="Alpha/beta hydrolase fold-3" evidence="4">
    <location>
        <begin position="110"/>
        <end position="257"/>
    </location>
</feature>
<dbReference type="SUPFAM" id="SSF53474">
    <property type="entry name" value="alpha/beta-Hydrolases"/>
    <property type="match status" value="1"/>
</dbReference>
<dbReference type="Gene3D" id="3.40.50.1820">
    <property type="entry name" value="alpha/beta hydrolase"/>
    <property type="match status" value="1"/>
</dbReference>
<dbReference type="GO" id="GO:0016020">
    <property type="term" value="C:membrane"/>
    <property type="evidence" value="ECO:0007669"/>
    <property type="project" value="InterPro"/>
</dbReference>
<evidence type="ECO:0000256" key="2">
    <source>
        <dbReference type="ARBA" id="ARBA00022801"/>
    </source>
</evidence>
<evidence type="ECO:0000256" key="3">
    <source>
        <dbReference type="PIRSR" id="PIRSR037251-1"/>
    </source>
</evidence>
<feature type="active site" evidence="3">
    <location>
        <position position="379"/>
    </location>
</feature>
<protein>
    <submittedName>
        <fullName evidence="6 7">Arylacetamide deacetylase-like</fullName>
    </submittedName>
</protein>
<dbReference type="Proteomes" id="UP000694845">
    <property type="component" value="Unplaced"/>
</dbReference>
<dbReference type="RefSeq" id="XP_022107593.1">
    <property type="nucleotide sequence ID" value="XM_022251901.1"/>
</dbReference>
<evidence type="ECO:0000313" key="5">
    <source>
        <dbReference type="Proteomes" id="UP000694845"/>
    </source>
</evidence>
<feature type="active site" evidence="3">
    <location>
        <position position="188"/>
    </location>
</feature>
<dbReference type="RefSeq" id="XP_022107595.1">
    <property type="nucleotide sequence ID" value="XM_022251903.1"/>
</dbReference>
<dbReference type="OrthoDB" id="408631at2759"/>
<dbReference type="InterPro" id="IPR050300">
    <property type="entry name" value="GDXG_lipolytic_enzyme"/>
</dbReference>
<dbReference type="PIRSF" id="PIRSF037251">
    <property type="entry name" value="Arylacetamide_deacetylase"/>
    <property type="match status" value="1"/>
</dbReference>
<accession>A0A8B7ZRU1</accession>
<keyword evidence="5" id="KW-1185">Reference proteome</keyword>
<organism evidence="5 7">
    <name type="scientific">Acanthaster planci</name>
    <name type="common">Crown-of-thorns starfish</name>
    <dbReference type="NCBI Taxonomy" id="133434"/>
    <lineage>
        <taxon>Eukaryota</taxon>
        <taxon>Metazoa</taxon>
        <taxon>Echinodermata</taxon>
        <taxon>Eleutherozoa</taxon>
        <taxon>Asterozoa</taxon>
        <taxon>Asteroidea</taxon>
        <taxon>Valvatacea</taxon>
        <taxon>Valvatida</taxon>
        <taxon>Acanthasteridae</taxon>
        <taxon>Acanthaster</taxon>
    </lineage>
</organism>
<sequence>MNSTWIVLTLLLGFAVYKLYTPVPEAIDEKFKFRAFVAFQRVALIMGSVMGFFNGKTDVENMQKLITSLPQPPSTVEGSNIRSRVVTFDGVRVRLYEPVDRKGGAPVAGLVFYHGGGYLLGSPEMYNSLTRTIAEELGIVVASVDYRLASEEAFPAAHEDGVRALRYFLRNAAEFGVDPSRVGVAGDSAGGHLSAAVAQEATDDASLPRLKLQALLYPFLQLLDTHTPSYQQHRADFGPNGGVVTRDLAGTFRSFLLLGRQDDALVEAMLRNNHTSWAFKRSNPELFDHRLVPEALRQHESYKGPLVDVGSEEMWSKYKHLFLDNRLTPLWRKDLSGLPPAYIISCQYDGLRDDAVIYAARLEQAGVKVKFTNYYNGWHGMLNGQAFHVGQRALRYLIAHLQENL</sequence>
<name>A0A8B7ZRU1_ACAPL</name>
<dbReference type="PANTHER" id="PTHR48081">
    <property type="entry name" value="AB HYDROLASE SUPERFAMILY PROTEIN C4A8.06C"/>
    <property type="match status" value="1"/>
</dbReference>
<dbReference type="AlphaFoldDB" id="A0A8B7ZRU1"/>
<dbReference type="OMA" id="MISERIH"/>
<dbReference type="GO" id="GO:0052689">
    <property type="term" value="F:carboxylic ester hydrolase activity"/>
    <property type="evidence" value="ECO:0007669"/>
    <property type="project" value="InterPro"/>
</dbReference>
<gene>
    <name evidence="6 7" type="primary">LOC110988424</name>
</gene>
<dbReference type="Pfam" id="PF07859">
    <property type="entry name" value="Abhydrolase_3"/>
    <property type="match status" value="2"/>
</dbReference>
<evidence type="ECO:0000313" key="7">
    <source>
        <dbReference type="RefSeq" id="XP_022107595.1"/>
    </source>
</evidence>
<proteinExistence type="inferred from homology"/>
<dbReference type="KEGG" id="aplc:110988424"/>
<dbReference type="PANTHER" id="PTHR48081:SF8">
    <property type="entry name" value="ALPHA_BETA HYDROLASE FOLD-3 DOMAIN-CONTAINING PROTEIN-RELATED"/>
    <property type="match status" value="1"/>
</dbReference>
<evidence type="ECO:0000313" key="6">
    <source>
        <dbReference type="RefSeq" id="XP_022107593.1"/>
    </source>
</evidence>
<reference evidence="6 7" key="1">
    <citation type="submission" date="2025-04" db="UniProtKB">
        <authorList>
            <consortium name="RefSeq"/>
        </authorList>
    </citation>
    <scope>IDENTIFICATION</scope>
</reference>
<dbReference type="InterPro" id="IPR013094">
    <property type="entry name" value="AB_hydrolase_3"/>
</dbReference>
<feature type="active site" evidence="3">
    <location>
        <position position="349"/>
    </location>
</feature>
<feature type="domain" description="Alpha/beta hydrolase fold-3" evidence="4">
    <location>
        <begin position="311"/>
        <end position="382"/>
    </location>
</feature>
<comment type="similarity">
    <text evidence="1">Belongs to the 'GDXG' lipolytic enzyme family.</text>
</comment>
<evidence type="ECO:0000259" key="4">
    <source>
        <dbReference type="Pfam" id="PF07859"/>
    </source>
</evidence>
<dbReference type="InterPro" id="IPR029058">
    <property type="entry name" value="AB_hydrolase_fold"/>
</dbReference>
<dbReference type="InterPro" id="IPR017157">
    <property type="entry name" value="Arylacetamide_deacetylase"/>
</dbReference>
<keyword evidence="2" id="KW-0378">Hydrolase</keyword>
<evidence type="ECO:0000256" key="1">
    <source>
        <dbReference type="ARBA" id="ARBA00010515"/>
    </source>
</evidence>